<evidence type="ECO:0000256" key="7">
    <source>
        <dbReference type="ARBA" id="ARBA00022989"/>
    </source>
</evidence>
<dbReference type="PANTHER" id="PTHR45618">
    <property type="entry name" value="MITOCHONDRIAL DICARBOXYLATE CARRIER-RELATED"/>
    <property type="match status" value="1"/>
</dbReference>
<feature type="repeat" description="Solcar" evidence="10">
    <location>
        <begin position="7"/>
        <end position="100"/>
    </location>
</feature>
<evidence type="ECO:0000256" key="3">
    <source>
        <dbReference type="ARBA" id="ARBA00022448"/>
    </source>
</evidence>
<reference evidence="12 13" key="1">
    <citation type="journal article" date="2018" name="Plant J.">
        <title>Genome sequences of Chlorella sorokiniana UTEX 1602 and Micractinium conductrix SAG 241.80: implications to maltose excretion by a green alga.</title>
        <authorList>
            <person name="Arriola M.B."/>
            <person name="Velmurugan N."/>
            <person name="Zhang Y."/>
            <person name="Plunkett M.H."/>
            <person name="Hondzo H."/>
            <person name="Barney B.M."/>
        </authorList>
    </citation>
    <scope>NUCLEOTIDE SEQUENCE [LARGE SCALE GENOMIC DNA]</scope>
    <source>
        <strain evidence="13">UTEX 1602</strain>
    </source>
</reference>
<dbReference type="PROSITE" id="PS50920">
    <property type="entry name" value="SOLCAR"/>
    <property type="match status" value="3"/>
</dbReference>
<protein>
    <submittedName>
        <fullName evidence="12">Mitochondrial uncoupling 3</fullName>
    </submittedName>
</protein>
<dbReference type="InterPro" id="IPR050391">
    <property type="entry name" value="Mito_Metabolite_Transporter"/>
</dbReference>
<dbReference type="InterPro" id="IPR002067">
    <property type="entry name" value="MCP"/>
</dbReference>
<evidence type="ECO:0000256" key="2">
    <source>
        <dbReference type="ARBA" id="ARBA00006375"/>
    </source>
</evidence>
<evidence type="ECO:0000256" key="10">
    <source>
        <dbReference type="PROSITE-ProRule" id="PRU00282"/>
    </source>
</evidence>
<evidence type="ECO:0000256" key="1">
    <source>
        <dbReference type="ARBA" id="ARBA00004448"/>
    </source>
</evidence>
<organism evidence="12 13">
    <name type="scientific">Chlorella sorokiniana</name>
    <name type="common">Freshwater green alga</name>
    <dbReference type="NCBI Taxonomy" id="3076"/>
    <lineage>
        <taxon>Eukaryota</taxon>
        <taxon>Viridiplantae</taxon>
        <taxon>Chlorophyta</taxon>
        <taxon>core chlorophytes</taxon>
        <taxon>Trebouxiophyceae</taxon>
        <taxon>Chlorellales</taxon>
        <taxon>Chlorellaceae</taxon>
        <taxon>Chlorella clade</taxon>
        <taxon>Chlorella</taxon>
    </lineage>
</organism>
<dbReference type="Proteomes" id="UP000239899">
    <property type="component" value="Unassembled WGS sequence"/>
</dbReference>
<sequence>MPADASQAILQKLLLSAAAASVAETATFPLDLLKTRLQLAGQQAAAQGAAAPPANLLATARVIIQLEGVGGLYAGLAPAVLRHVPYTGIRVLAFEQLRSLAQQRWAPAEAAAAASQAGEARIQQLPLPVRLAIGLTAGGVAQFVAVPADLIKVRMQADGRLVAAGLQPAPRYKGVVHAFSSVLAQEGMRGLWRGSLPAVQRAALVNLGELTTYDAAKQQVLRSGVTGGDNVWAHALSSTCSGFVASVVSTPADVVKTRLMNQDPARPAYRGMLHCFTATLRAEGVRGLYAGFIPTWSRLAPWQLCFWIGQLTNLVTLELAGRGEMGLIDCPGALVAGISALGSTLQHLELSEAPVCDDWLPDSVRHLSALRALRIAIGSWGGDHGRQAGQQLFNSALQQLPQLTGLLLQGETPGPPPPAIASMSQLQWLHLGYPSWDEGVLLPAGPYQSSLRRLIGQFYMIAASLPVLRAMPRLEQISLTEPPSRDGYFEALLQAQTAGASWHAFWDWAAQHPSLCLLEYRDAGEAYNHGGCLDISAVNSVVQLLRRRSDLDIRGLPHCPEGYIPELLSNW</sequence>
<keyword evidence="3 11" id="KW-0813">Transport</keyword>
<comment type="caution">
    <text evidence="12">The sequence shown here is derived from an EMBL/GenBank/DDBJ whole genome shotgun (WGS) entry which is preliminary data.</text>
</comment>
<dbReference type="InterPro" id="IPR018108">
    <property type="entry name" value="MCP_transmembrane"/>
</dbReference>
<keyword evidence="13" id="KW-1185">Reference proteome</keyword>
<evidence type="ECO:0000256" key="9">
    <source>
        <dbReference type="ARBA" id="ARBA00023136"/>
    </source>
</evidence>
<evidence type="ECO:0000313" key="12">
    <source>
        <dbReference type="EMBL" id="PRW56809.1"/>
    </source>
</evidence>
<dbReference type="GO" id="GO:0055085">
    <property type="term" value="P:transmembrane transport"/>
    <property type="evidence" value="ECO:0007669"/>
    <property type="project" value="InterPro"/>
</dbReference>
<proteinExistence type="inferred from homology"/>
<dbReference type="Gene3D" id="1.50.40.10">
    <property type="entry name" value="Mitochondrial carrier domain"/>
    <property type="match status" value="1"/>
</dbReference>
<name>A0A2P6TRW9_CHLSO</name>
<dbReference type="InterPro" id="IPR023395">
    <property type="entry name" value="MCP_dom_sf"/>
</dbReference>
<dbReference type="PRINTS" id="PR00926">
    <property type="entry name" value="MITOCARRIER"/>
</dbReference>
<dbReference type="OrthoDB" id="756301at2759"/>
<accession>A0A2P6TRW9</accession>
<dbReference type="GO" id="GO:0005743">
    <property type="term" value="C:mitochondrial inner membrane"/>
    <property type="evidence" value="ECO:0007669"/>
    <property type="project" value="UniProtKB-SubCell"/>
</dbReference>
<evidence type="ECO:0000256" key="8">
    <source>
        <dbReference type="ARBA" id="ARBA00023128"/>
    </source>
</evidence>
<comment type="subcellular location">
    <subcellularLocation>
        <location evidence="1">Mitochondrion inner membrane</location>
        <topology evidence="1">Multi-pass membrane protein</topology>
    </subcellularLocation>
</comment>
<keyword evidence="6" id="KW-0999">Mitochondrion inner membrane</keyword>
<evidence type="ECO:0000256" key="6">
    <source>
        <dbReference type="ARBA" id="ARBA00022792"/>
    </source>
</evidence>
<dbReference type="SUPFAM" id="SSF103506">
    <property type="entry name" value="Mitochondrial carrier"/>
    <property type="match status" value="1"/>
</dbReference>
<evidence type="ECO:0000256" key="11">
    <source>
        <dbReference type="RuleBase" id="RU000488"/>
    </source>
</evidence>
<dbReference type="Pfam" id="PF00153">
    <property type="entry name" value="Mito_carr"/>
    <property type="match status" value="3"/>
</dbReference>
<keyword evidence="9 10" id="KW-0472">Membrane</keyword>
<feature type="repeat" description="Solcar" evidence="10">
    <location>
        <begin position="229"/>
        <end position="316"/>
    </location>
</feature>
<dbReference type="FunFam" id="1.50.40.10:FF:000062">
    <property type="entry name" value="mitochondrial uncoupling protein 3"/>
    <property type="match status" value="1"/>
</dbReference>
<gene>
    <name evidence="12" type="ORF">C2E21_4669</name>
</gene>
<feature type="repeat" description="Solcar" evidence="10">
    <location>
        <begin position="125"/>
        <end position="219"/>
    </location>
</feature>
<evidence type="ECO:0000256" key="5">
    <source>
        <dbReference type="ARBA" id="ARBA00022737"/>
    </source>
</evidence>
<keyword evidence="7" id="KW-1133">Transmembrane helix</keyword>
<keyword evidence="8" id="KW-0496">Mitochondrion</keyword>
<dbReference type="SUPFAM" id="SSF52047">
    <property type="entry name" value="RNI-like"/>
    <property type="match status" value="1"/>
</dbReference>
<evidence type="ECO:0000313" key="13">
    <source>
        <dbReference type="Proteomes" id="UP000239899"/>
    </source>
</evidence>
<evidence type="ECO:0000256" key="4">
    <source>
        <dbReference type="ARBA" id="ARBA00022692"/>
    </source>
</evidence>
<keyword evidence="5" id="KW-0677">Repeat</keyword>
<dbReference type="EMBL" id="LHPG02000008">
    <property type="protein sequence ID" value="PRW56809.1"/>
    <property type="molecule type" value="Genomic_DNA"/>
</dbReference>
<dbReference type="AlphaFoldDB" id="A0A2P6TRW9"/>
<keyword evidence="4 10" id="KW-0812">Transmembrane</keyword>
<comment type="similarity">
    <text evidence="2 11">Belongs to the mitochondrial carrier (TC 2.A.29) family.</text>
</comment>